<dbReference type="Gene3D" id="3.50.50.60">
    <property type="entry name" value="FAD/NAD(P)-binding domain"/>
    <property type="match status" value="1"/>
</dbReference>
<dbReference type="InterPro" id="IPR036188">
    <property type="entry name" value="FAD/NAD-bd_sf"/>
</dbReference>
<keyword evidence="4" id="KW-0560">Oxidoreductase</keyword>
<dbReference type="AlphaFoldDB" id="A0A238ZN94"/>
<evidence type="ECO:0000313" key="7">
    <source>
        <dbReference type="Proteomes" id="UP000198420"/>
    </source>
</evidence>
<comment type="cofactor">
    <cofactor evidence="1">
        <name>FAD</name>
        <dbReference type="ChEBI" id="CHEBI:57692"/>
    </cofactor>
</comment>
<dbReference type="InterPro" id="IPR027477">
    <property type="entry name" value="Succ_DH/fumarate_Rdtase_cat_sf"/>
</dbReference>
<feature type="domain" description="FAD-dependent oxidoreductase 2 FAD-binding" evidence="5">
    <location>
        <begin position="6"/>
        <end position="430"/>
    </location>
</feature>
<organism evidence="6 7">
    <name type="scientific">Actinomadura mexicana</name>
    <dbReference type="NCBI Taxonomy" id="134959"/>
    <lineage>
        <taxon>Bacteria</taxon>
        <taxon>Bacillati</taxon>
        <taxon>Actinomycetota</taxon>
        <taxon>Actinomycetes</taxon>
        <taxon>Streptosporangiales</taxon>
        <taxon>Thermomonosporaceae</taxon>
        <taxon>Actinomadura</taxon>
    </lineage>
</organism>
<dbReference type="SUPFAM" id="SSF56425">
    <property type="entry name" value="Succinate dehydrogenase/fumarate reductase flavoprotein, catalytic domain"/>
    <property type="match status" value="1"/>
</dbReference>
<dbReference type="EMBL" id="FZNP01000007">
    <property type="protein sequence ID" value="SNR84632.1"/>
    <property type="molecule type" value="Genomic_DNA"/>
</dbReference>
<proteinExistence type="predicted"/>
<evidence type="ECO:0000256" key="3">
    <source>
        <dbReference type="ARBA" id="ARBA00022827"/>
    </source>
</evidence>
<evidence type="ECO:0000256" key="4">
    <source>
        <dbReference type="ARBA" id="ARBA00023002"/>
    </source>
</evidence>
<protein>
    <submittedName>
        <fullName evidence="6">Fumarate reductase flavoprotein subunit</fullName>
    </submittedName>
</protein>
<name>A0A238ZN94_9ACTN</name>
<dbReference type="RefSeq" id="WP_089313365.1">
    <property type="nucleotide sequence ID" value="NZ_FZNP01000007.1"/>
</dbReference>
<dbReference type="PANTHER" id="PTHR43400:SF10">
    <property type="entry name" value="3-OXOSTEROID 1-DEHYDROGENASE"/>
    <property type="match status" value="1"/>
</dbReference>
<accession>A0A238ZN94</accession>
<evidence type="ECO:0000313" key="6">
    <source>
        <dbReference type="EMBL" id="SNR84632.1"/>
    </source>
</evidence>
<dbReference type="Proteomes" id="UP000198420">
    <property type="component" value="Unassembled WGS sequence"/>
</dbReference>
<dbReference type="PANTHER" id="PTHR43400">
    <property type="entry name" value="FUMARATE REDUCTASE"/>
    <property type="match status" value="1"/>
</dbReference>
<dbReference type="SUPFAM" id="SSF51905">
    <property type="entry name" value="FAD/NAD(P)-binding domain"/>
    <property type="match status" value="1"/>
</dbReference>
<dbReference type="InterPro" id="IPR050315">
    <property type="entry name" value="FAD-oxidoreductase_2"/>
</dbReference>
<dbReference type="Gene3D" id="3.90.700.10">
    <property type="entry name" value="Succinate dehydrogenase/fumarate reductase flavoprotein, catalytic domain"/>
    <property type="match status" value="1"/>
</dbReference>
<dbReference type="OrthoDB" id="9813348at2"/>
<dbReference type="GO" id="GO:0008202">
    <property type="term" value="P:steroid metabolic process"/>
    <property type="evidence" value="ECO:0007669"/>
    <property type="project" value="UniProtKB-ARBA"/>
</dbReference>
<keyword evidence="3" id="KW-0274">FAD</keyword>
<sequence>MTGGPDLVVAGAGGGLAGALRAAELGLSVLVVEASEHFRRGNNTSMSTAMFPGAGSRWQKAAGVEDSPDRFAADIAAKTGGRADARLARTLAEVSGPLVEWLADSAGLPLSLVTDFNYPGHSVHRCHSVPGRHGSSVIDHLARRVREHPGIDLLVPAELVDVATGPGGPGAAAGVRGAVVRYPDGTQEEIPAGAVLLATNGFGADRALVERHLPEIAGALYQGGERSRGDALRIGGGLGAATGYLDAYQGHGAVAAGAGTLVGWATIIHGGIMVDLGGRRFGDETRGYSEYAAELAARPGSTGWIVLDETIVEQCRPFQDFRDTVESGVLVRADDAEGLAEATGLPAGALARELEASGAAARGERPDEHGRTHWERPLAAPYAAVRVVPALFHTQGGLLVDGDAAVVDSGDRPIPGLYAAGGAAAGISGHGAGGYLPGNGLLPAFGLAYLAAGAIARRTTTREN</sequence>
<reference evidence="7" key="1">
    <citation type="submission" date="2017-06" db="EMBL/GenBank/DDBJ databases">
        <authorList>
            <person name="Varghese N."/>
            <person name="Submissions S."/>
        </authorList>
    </citation>
    <scope>NUCLEOTIDE SEQUENCE [LARGE SCALE GENOMIC DNA]</scope>
    <source>
        <strain evidence="7">DSM 44485</strain>
    </source>
</reference>
<dbReference type="InterPro" id="IPR003953">
    <property type="entry name" value="FAD-dep_OxRdtase_2_FAD-bd"/>
</dbReference>
<dbReference type="Pfam" id="PF00890">
    <property type="entry name" value="FAD_binding_2"/>
    <property type="match status" value="1"/>
</dbReference>
<keyword evidence="2" id="KW-0285">Flavoprotein</keyword>
<evidence type="ECO:0000259" key="5">
    <source>
        <dbReference type="Pfam" id="PF00890"/>
    </source>
</evidence>
<dbReference type="GO" id="GO:0033765">
    <property type="term" value="F:steroid dehydrogenase activity, acting on the CH-CH group of donors"/>
    <property type="evidence" value="ECO:0007669"/>
    <property type="project" value="UniProtKB-ARBA"/>
</dbReference>
<evidence type="ECO:0000256" key="1">
    <source>
        <dbReference type="ARBA" id="ARBA00001974"/>
    </source>
</evidence>
<gene>
    <name evidence="6" type="ORF">SAMN06265355_107368</name>
</gene>
<evidence type="ECO:0000256" key="2">
    <source>
        <dbReference type="ARBA" id="ARBA00022630"/>
    </source>
</evidence>
<keyword evidence="7" id="KW-1185">Reference proteome</keyword>